<gene>
    <name evidence="1" type="ORF">OTU49_006519</name>
</gene>
<sequence length="118" mass="12504">MAGGPSPGPGIGQGGGVDWDPRRMAFPELVAMSLTASFIPCPLHSLPPSLLASLSVSKGGEGWAHVSWTCKVGEVHVMIQGASLTTAFNTHVFRVIVNAILIKYQVVLYSSDCIRVKK</sequence>
<reference evidence="1 2" key="1">
    <citation type="journal article" date="2024" name="BMC Genomics">
        <title>Genome assembly of redclaw crayfish (Cherax quadricarinatus) provides insights into its immune adaptation and hypoxia tolerance.</title>
        <authorList>
            <person name="Liu Z."/>
            <person name="Zheng J."/>
            <person name="Li H."/>
            <person name="Fang K."/>
            <person name="Wang S."/>
            <person name="He J."/>
            <person name="Zhou D."/>
            <person name="Weng S."/>
            <person name="Chi M."/>
            <person name="Gu Z."/>
            <person name="He J."/>
            <person name="Li F."/>
            <person name="Wang M."/>
        </authorList>
    </citation>
    <scope>NUCLEOTIDE SEQUENCE [LARGE SCALE GENOMIC DNA]</scope>
    <source>
        <strain evidence="1">ZL_2023a</strain>
    </source>
</reference>
<dbReference type="Proteomes" id="UP001445076">
    <property type="component" value="Unassembled WGS sequence"/>
</dbReference>
<organism evidence="1 2">
    <name type="scientific">Cherax quadricarinatus</name>
    <name type="common">Australian red claw crayfish</name>
    <dbReference type="NCBI Taxonomy" id="27406"/>
    <lineage>
        <taxon>Eukaryota</taxon>
        <taxon>Metazoa</taxon>
        <taxon>Ecdysozoa</taxon>
        <taxon>Arthropoda</taxon>
        <taxon>Crustacea</taxon>
        <taxon>Multicrustacea</taxon>
        <taxon>Malacostraca</taxon>
        <taxon>Eumalacostraca</taxon>
        <taxon>Eucarida</taxon>
        <taxon>Decapoda</taxon>
        <taxon>Pleocyemata</taxon>
        <taxon>Astacidea</taxon>
        <taxon>Parastacoidea</taxon>
        <taxon>Parastacidae</taxon>
        <taxon>Cherax</taxon>
    </lineage>
</organism>
<evidence type="ECO:0000313" key="1">
    <source>
        <dbReference type="EMBL" id="KAK8733192.1"/>
    </source>
</evidence>
<comment type="caution">
    <text evidence="1">The sequence shown here is derived from an EMBL/GenBank/DDBJ whole genome shotgun (WGS) entry which is preliminary data.</text>
</comment>
<evidence type="ECO:0000313" key="2">
    <source>
        <dbReference type="Proteomes" id="UP001445076"/>
    </source>
</evidence>
<proteinExistence type="predicted"/>
<name>A0AAW0WNI7_CHEQU</name>
<protein>
    <submittedName>
        <fullName evidence="1">Uncharacterized protein</fullName>
    </submittedName>
</protein>
<keyword evidence="2" id="KW-1185">Reference proteome</keyword>
<accession>A0AAW0WNI7</accession>
<dbReference type="EMBL" id="JARKIK010000054">
    <property type="protein sequence ID" value="KAK8733192.1"/>
    <property type="molecule type" value="Genomic_DNA"/>
</dbReference>
<dbReference type="AlphaFoldDB" id="A0AAW0WNI7"/>